<gene>
    <name evidence="7" type="ORF">FPL14_28505</name>
</gene>
<keyword evidence="5 6" id="KW-0472">Membrane</keyword>
<dbReference type="Pfam" id="PF01810">
    <property type="entry name" value="LysE"/>
    <property type="match status" value="1"/>
</dbReference>
<dbReference type="KEGG" id="cchl:FPL14_28505"/>
<dbReference type="RefSeq" id="WP_182300963.1">
    <property type="nucleotide sequence ID" value="NZ_CP041969.1"/>
</dbReference>
<feature type="transmembrane region" description="Helical" evidence="6">
    <location>
        <begin position="71"/>
        <end position="89"/>
    </location>
</feature>
<reference evidence="7 8" key="1">
    <citation type="submission" date="2019-07" db="EMBL/GenBank/DDBJ databases">
        <authorList>
            <person name="Kim J.K."/>
            <person name="Cheong H.-M."/>
            <person name="Choi Y."/>
            <person name="Hwang K.J."/>
            <person name="Lee S."/>
            <person name="Choi C."/>
        </authorList>
    </citation>
    <scope>NUCLEOTIDE SEQUENCE [LARGE SCALE GENOMIC DNA]</scope>
    <source>
        <strain evidence="7 8">KS 22</strain>
    </source>
</reference>
<keyword evidence="4 6" id="KW-1133">Transmembrane helix</keyword>
<dbReference type="GO" id="GO:0015171">
    <property type="term" value="F:amino acid transmembrane transporter activity"/>
    <property type="evidence" value="ECO:0007669"/>
    <property type="project" value="TreeGrafter"/>
</dbReference>
<sequence>MSALVKGLIIGISIAAPVGPIGLLCIRKTLNQGRMHGFISGMGAATADAGYGLIAALGLSVVAQFLKDQALWLNMVGAAFLLYLAYTTARAPLSVQEKLQHSGQGYLKTYGTTLFLTLTNPLTILSFGAIFSGLNVSEKSETSLWLVLGVFMGSAIWWILLCQIVGMAKKMITLSALKWINYGSALILAGFGLLSLYDFGYQLLRP</sequence>
<evidence type="ECO:0000256" key="2">
    <source>
        <dbReference type="ARBA" id="ARBA00022475"/>
    </source>
</evidence>
<organism evidence="7 8">
    <name type="scientific">Cohnella cholangitidis</name>
    <dbReference type="NCBI Taxonomy" id="2598458"/>
    <lineage>
        <taxon>Bacteria</taxon>
        <taxon>Bacillati</taxon>
        <taxon>Bacillota</taxon>
        <taxon>Bacilli</taxon>
        <taxon>Bacillales</taxon>
        <taxon>Paenibacillaceae</taxon>
        <taxon>Cohnella</taxon>
    </lineage>
</organism>
<evidence type="ECO:0000256" key="1">
    <source>
        <dbReference type="ARBA" id="ARBA00004651"/>
    </source>
</evidence>
<dbReference type="Proteomes" id="UP000515679">
    <property type="component" value="Chromosome"/>
</dbReference>
<evidence type="ECO:0000256" key="3">
    <source>
        <dbReference type="ARBA" id="ARBA00022692"/>
    </source>
</evidence>
<feature type="transmembrane region" description="Helical" evidence="6">
    <location>
        <begin position="110"/>
        <end position="131"/>
    </location>
</feature>
<evidence type="ECO:0000256" key="6">
    <source>
        <dbReference type="SAM" id="Phobius"/>
    </source>
</evidence>
<feature type="transmembrane region" description="Helical" evidence="6">
    <location>
        <begin position="143"/>
        <end position="167"/>
    </location>
</feature>
<evidence type="ECO:0000313" key="7">
    <source>
        <dbReference type="EMBL" id="QMV44674.1"/>
    </source>
</evidence>
<feature type="transmembrane region" description="Helical" evidence="6">
    <location>
        <begin position="38"/>
        <end position="65"/>
    </location>
</feature>
<evidence type="ECO:0000313" key="8">
    <source>
        <dbReference type="Proteomes" id="UP000515679"/>
    </source>
</evidence>
<comment type="subcellular location">
    <subcellularLocation>
        <location evidence="1">Cell membrane</location>
        <topology evidence="1">Multi-pass membrane protein</topology>
    </subcellularLocation>
</comment>
<evidence type="ECO:0000256" key="4">
    <source>
        <dbReference type="ARBA" id="ARBA00022989"/>
    </source>
</evidence>
<evidence type="ECO:0000256" key="5">
    <source>
        <dbReference type="ARBA" id="ARBA00023136"/>
    </source>
</evidence>
<protein>
    <submittedName>
        <fullName evidence="7">LysE family translocator</fullName>
    </submittedName>
</protein>
<name>A0A7G5C640_9BACL</name>
<dbReference type="AlphaFoldDB" id="A0A7G5C640"/>
<accession>A0A7G5C640</accession>
<keyword evidence="2" id="KW-1003">Cell membrane</keyword>
<keyword evidence="8" id="KW-1185">Reference proteome</keyword>
<dbReference type="PANTHER" id="PTHR30086:SF20">
    <property type="entry name" value="ARGININE EXPORTER PROTEIN ARGO-RELATED"/>
    <property type="match status" value="1"/>
</dbReference>
<dbReference type="InterPro" id="IPR001123">
    <property type="entry name" value="LeuE-type"/>
</dbReference>
<dbReference type="EMBL" id="CP041969">
    <property type="protein sequence ID" value="QMV44674.1"/>
    <property type="molecule type" value="Genomic_DNA"/>
</dbReference>
<keyword evidence="3 6" id="KW-0812">Transmembrane</keyword>
<feature type="transmembrane region" description="Helical" evidence="6">
    <location>
        <begin position="179"/>
        <end position="197"/>
    </location>
</feature>
<proteinExistence type="predicted"/>
<dbReference type="PANTHER" id="PTHR30086">
    <property type="entry name" value="ARGININE EXPORTER PROTEIN ARGO"/>
    <property type="match status" value="1"/>
</dbReference>
<feature type="transmembrane region" description="Helical" evidence="6">
    <location>
        <begin position="6"/>
        <end position="26"/>
    </location>
</feature>
<dbReference type="GO" id="GO:0005886">
    <property type="term" value="C:plasma membrane"/>
    <property type="evidence" value="ECO:0007669"/>
    <property type="project" value="UniProtKB-SubCell"/>
</dbReference>